<reference evidence="2" key="1">
    <citation type="submission" date="2023-11" db="EMBL/GenBank/DDBJ databases">
        <title>Genome assemblies of two species of porcelain crab, Petrolisthes cinctipes and Petrolisthes manimaculis (Anomura: Porcellanidae).</title>
        <authorList>
            <person name="Angst P."/>
        </authorList>
    </citation>
    <scope>NUCLEOTIDE SEQUENCE</scope>
    <source>
        <strain evidence="2">PB745_02</strain>
        <tissue evidence="2">Gill</tissue>
    </source>
</reference>
<gene>
    <name evidence="2" type="ORF">Pmani_019450</name>
</gene>
<comment type="caution">
    <text evidence="2">The sequence shown here is derived from an EMBL/GenBank/DDBJ whole genome shotgun (WGS) entry which is preliminary data.</text>
</comment>
<name>A0AAE1PI97_9EUCA</name>
<proteinExistence type="predicted"/>
<evidence type="ECO:0000313" key="3">
    <source>
        <dbReference type="Proteomes" id="UP001292094"/>
    </source>
</evidence>
<dbReference type="AlphaFoldDB" id="A0AAE1PI97"/>
<dbReference type="Proteomes" id="UP001292094">
    <property type="component" value="Unassembled WGS sequence"/>
</dbReference>
<protein>
    <submittedName>
        <fullName evidence="2">Uncharacterized protein</fullName>
    </submittedName>
</protein>
<evidence type="ECO:0000313" key="2">
    <source>
        <dbReference type="EMBL" id="KAK4308878.1"/>
    </source>
</evidence>
<evidence type="ECO:0000256" key="1">
    <source>
        <dbReference type="SAM" id="MobiDB-lite"/>
    </source>
</evidence>
<keyword evidence="3" id="KW-1185">Reference proteome</keyword>
<organism evidence="2 3">
    <name type="scientific">Petrolisthes manimaculis</name>
    <dbReference type="NCBI Taxonomy" id="1843537"/>
    <lineage>
        <taxon>Eukaryota</taxon>
        <taxon>Metazoa</taxon>
        <taxon>Ecdysozoa</taxon>
        <taxon>Arthropoda</taxon>
        <taxon>Crustacea</taxon>
        <taxon>Multicrustacea</taxon>
        <taxon>Malacostraca</taxon>
        <taxon>Eumalacostraca</taxon>
        <taxon>Eucarida</taxon>
        <taxon>Decapoda</taxon>
        <taxon>Pleocyemata</taxon>
        <taxon>Anomura</taxon>
        <taxon>Galatheoidea</taxon>
        <taxon>Porcellanidae</taxon>
        <taxon>Petrolisthes</taxon>
    </lineage>
</organism>
<dbReference type="EMBL" id="JAWZYT010001833">
    <property type="protein sequence ID" value="KAK4308878.1"/>
    <property type="molecule type" value="Genomic_DNA"/>
</dbReference>
<feature type="region of interest" description="Disordered" evidence="1">
    <location>
        <begin position="30"/>
        <end position="50"/>
    </location>
</feature>
<sequence>MSCGYTSALVLLMCHVPSTPGHHLAVIFPGGDTPREGHDSGGGVRRGSHLVASEPRQQLSLTIYENQSGSQPVSSSNTH</sequence>
<accession>A0AAE1PI97</accession>